<proteinExistence type="predicted"/>
<sequence length="198" mass="22290">MGTCCTKCERSSRENIRRRNLSRLRNYISSKWQRLRGNRVVKITIHPSPMSSSSNVSNRTYVISKKEEPSTEYISPNDVVMELKQGTSICRGCAFQNEEEELELISLEKTKDDIGAAASILVEEVLPINKKARPKAARGTRTSMTIADSIVQEITLPGEVLSSNTDLPLTSRTLLTVSPIKSVQQINLDKWMNRHIND</sequence>
<keyword evidence="2" id="KW-1185">Reference proteome</keyword>
<dbReference type="OrthoDB" id="6188555at2759"/>
<evidence type="ECO:0000313" key="1">
    <source>
        <dbReference type="EMBL" id="CAG2211175.1"/>
    </source>
</evidence>
<dbReference type="Proteomes" id="UP000683360">
    <property type="component" value="Unassembled WGS sequence"/>
</dbReference>
<reference evidence="1" key="1">
    <citation type="submission" date="2021-03" db="EMBL/GenBank/DDBJ databases">
        <authorList>
            <person name="Bekaert M."/>
        </authorList>
    </citation>
    <scope>NUCLEOTIDE SEQUENCE</scope>
</reference>
<evidence type="ECO:0000313" key="2">
    <source>
        <dbReference type="Proteomes" id="UP000683360"/>
    </source>
</evidence>
<comment type="caution">
    <text evidence="1">The sequence shown here is derived from an EMBL/GenBank/DDBJ whole genome shotgun (WGS) entry which is preliminary data.</text>
</comment>
<name>A0A8S3RXS7_MYTED</name>
<gene>
    <name evidence="1" type="ORF">MEDL_25341</name>
</gene>
<accession>A0A8S3RXS7</accession>
<dbReference type="AlphaFoldDB" id="A0A8S3RXS7"/>
<organism evidence="1 2">
    <name type="scientific">Mytilus edulis</name>
    <name type="common">Blue mussel</name>
    <dbReference type="NCBI Taxonomy" id="6550"/>
    <lineage>
        <taxon>Eukaryota</taxon>
        <taxon>Metazoa</taxon>
        <taxon>Spiralia</taxon>
        <taxon>Lophotrochozoa</taxon>
        <taxon>Mollusca</taxon>
        <taxon>Bivalvia</taxon>
        <taxon>Autobranchia</taxon>
        <taxon>Pteriomorphia</taxon>
        <taxon>Mytilida</taxon>
        <taxon>Mytiloidea</taxon>
        <taxon>Mytilidae</taxon>
        <taxon>Mytilinae</taxon>
        <taxon>Mytilus</taxon>
    </lineage>
</organism>
<dbReference type="EMBL" id="CAJPWZ010001257">
    <property type="protein sequence ID" value="CAG2211175.1"/>
    <property type="molecule type" value="Genomic_DNA"/>
</dbReference>
<protein>
    <submittedName>
        <fullName evidence="1">Uncharacterized protein</fullName>
    </submittedName>
</protein>